<evidence type="ECO:0000313" key="4">
    <source>
        <dbReference type="Proteomes" id="UP000092952"/>
    </source>
</evidence>
<dbReference type="PROSITE" id="PS00061">
    <property type="entry name" value="ADH_SHORT"/>
    <property type="match status" value="1"/>
</dbReference>
<proteinExistence type="inferred from homology"/>
<comment type="similarity">
    <text evidence="1">Belongs to the short-chain dehydrogenases/reductases (SDR) family.</text>
</comment>
<dbReference type="PRINTS" id="PR00080">
    <property type="entry name" value="SDRFAMILY"/>
</dbReference>
<sequence>MQGRFEGRSAIVTGAANGMGQATALRLASEGARVCLADVDEAGSAQTLAQIEAAGGEAFACHCDVTDEASVAAMTARAEQVHGPLRILFNNAGTEGHDGNVDTLSLDNWERIQAVNTRGVFLVAKHAIRSMLRGGSGVITCTASVGGLIGGPGMHSYSASKGAVISLTRTLAVTYARQGIRANAICPGLVMTPMVDRIGRQFIDMATAMTPLGRGADPREVANVVAFLSSDEASYVTGATIPVDGGFTAQ</sequence>
<organism evidence="3 4">
    <name type="scientific">Immundisolibacter cernigliae</name>
    <dbReference type="NCBI Taxonomy" id="1810504"/>
    <lineage>
        <taxon>Bacteria</taxon>
        <taxon>Pseudomonadati</taxon>
        <taxon>Pseudomonadota</taxon>
        <taxon>Gammaproteobacteria</taxon>
        <taxon>Immundisolibacterales</taxon>
        <taxon>Immundisolibacteraceae</taxon>
        <taxon>Immundisolibacter</taxon>
    </lineage>
</organism>
<name>A0A1B1YVA7_9GAMM</name>
<evidence type="ECO:0000256" key="2">
    <source>
        <dbReference type="ARBA" id="ARBA00023002"/>
    </source>
</evidence>
<dbReference type="InParanoid" id="A0A1B1YVA7"/>
<dbReference type="FunFam" id="3.40.50.720:FF:000084">
    <property type="entry name" value="Short-chain dehydrogenase reductase"/>
    <property type="match status" value="1"/>
</dbReference>
<evidence type="ECO:0000313" key="3">
    <source>
        <dbReference type="EMBL" id="ANX04696.1"/>
    </source>
</evidence>
<accession>A0A1B1YVA7</accession>
<reference evidence="4" key="1">
    <citation type="submission" date="2016-03" db="EMBL/GenBank/DDBJ databases">
        <title>Complete genome sequence of Solimmundus cernigliae, representing a novel lineage of polycyclic aromatic hydrocarbon degraders within the Gammaproteobacteria.</title>
        <authorList>
            <person name="Singleton D.R."/>
            <person name="Dickey A.N."/>
            <person name="Scholl E.H."/>
            <person name="Wright F.A."/>
            <person name="Aitken M.D."/>
        </authorList>
    </citation>
    <scope>NUCLEOTIDE SEQUENCE [LARGE SCALE GENOMIC DNA]</scope>
    <source>
        <strain evidence="4">TR3.2</strain>
    </source>
</reference>
<dbReference type="Proteomes" id="UP000092952">
    <property type="component" value="Chromosome"/>
</dbReference>
<dbReference type="NCBIfam" id="NF005559">
    <property type="entry name" value="PRK07231.1"/>
    <property type="match status" value="1"/>
</dbReference>
<dbReference type="STRING" id="1810504.PG2T_11325"/>
<protein>
    <submittedName>
        <fullName evidence="3">Short-chain dehydrogenase</fullName>
    </submittedName>
</protein>
<dbReference type="EMBL" id="CP014671">
    <property type="protein sequence ID" value="ANX04696.1"/>
    <property type="molecule type" value="Genomic_DNA"/>
</dbReference>
<dbReference type="RefSeq" id="WP_068805455.1">
    <property type="nucleotide sequence ID" value="NZ_CP014671.1"/>
</dbReference>
<dbReference type="PRINTS" id="PR00081">
    <property type="entry name" value="GDHRDH"/>
</dbReference>
<dbReference type="AlphaFoldDB" id="A0A1B1YVA7"/>
<dbReference type="SUPFAM" id="SSF51735">
    <property type="entry name" value="NAD(P)-binding Rossmann-fold domains"/>
    <property type="match status" value="1"/>
</dbReference>
<dbReference type="InterPro" id="IPR020904">
    <property type="entry name" value="Sc_DH/Rdtase_CS"/>
</dbReference>
<dbReference type="CDD" id="cd05233">
    <property type="entry name" value="SDR_c"/>
    <property type="match status" value="1"/>
</dbReference>
<dbReference type="InterPro" id="IPR002347">
    <property type="entry name" value="SDR_fam"/>
</dbReference>
<evidence type="ECO:0000256" key="1">
    <source>
        <dbReference type="ARBA" id="ARBA00006484"/>
    </source>
</evidence>
<dbReference type="GO" id="GO:0016491">
    <property type="term" value="F:oxidoreductase activity"/>
    <property type="evidence" value="ECO:0007669"/>
    <property type="project" value="UniProtKB-KW"/>
</dbReference>
<dbReference type="OrthoDB" id="9787298at2"/>
<keyword evidence="2" id="KW-0560">Oxidoreductase</keyword>
<dbReference type="KEGG" id="gbi:PG2T_11325"/>
<dbReference type="InterPro" id="IPR036291">
    <property type="entry name" value="NAD(P)-bd_dom_sf"/>
</dbReference>
<dbReference type="Gene3D" id="3.40.50.720">
    <property type="entry name" value="NAD(P)-binding Rossmann-like Domain"/>
    <property type="match status" value="1"/>
</dbReference>
<gene>
    <name evidence="3" type="ORF">PG2T_11325</name>
</gene>
<dbReference type="PANTHER" id="PTHR24321">
    <property type="entry name" value="DEHYDROGENASES, SHORT CHAIN"/>
    <property type="match status" value="1"/>
</dbReference>
<keyword evidence="4" id="KW-1185">Reference proteome</keyword>
<dbReference type="FunCoup" id="A0A1B1YVA7">
    <property type="interactions" value="66"/>
</dbReference>
<dbReference type="Pfam" id="PF13561">
    <property type="entry name" value="adh_short_C2"/>
    <property type="match status" value="1"/>
</dbReference>
<dbReference type="PANTHER" id="PTHR24321:SF8">
    <property type="entry name" value="ESTRADIOL 17-BETA-DEHYDROGENASE 8-RELATED"/>
    <property type="match status" value="1"/>
</dbReference>